<keyword evidence="4" id="KW-1185">Reference proteome</keyword>
<dbReference type="CDD" id="cd00063">
    <property type="entry name" value="FN3"/>
    <property type="match status" value="1"/>
</dbReference>
<dbReference type="InterPro" id="IPR011042">
    <property type="entry name" value="6-blade_b-propeller_TolB-like"/>
</dbReference>
<dbReference type="InterPro" id="IPR036116">
    <property type="entry name" value="FN3_sf"/>
</dbReference>
<dbReference type="RefSeq" id="WP_265993489.1">
    <property type="nucleotide sequence ID" value="NZ_CP110973.1"/>
</dbReference>
<dbReference type="EMBL" id="JBHTLP010000019">
    <property type="protein sequence ID" value="MFD1143977.1"/>
    <property type="molecule type" value="Genomic_DNA"/>
</dbReference>
<feature type="domain" description="Fibronectin type-III" evidence="2">
    <location>
        <begin position="787"/>
        <end position="874"/>
    </location>
</feature>
<dbReference type="PROSITE" id="PS50853">
    <property type="entry name" value="FN3"/>
    <property type="match status" value="1"/>
</dbReference>
<dbReference type="InterPro" id="IPR006644">
    <property type="entry name" value="Cadg"/>
</dbReference>
<feature type="domain" description="PKD" evidence="1">
    <location>
        <begin position="498"/>
        <end position="583"/>
    </location>
</feature>
<accession>A0ABW3QDX3</accession>
<dbReference type="InterPro" id="IPR026444">
    <property type="entry name" value="Secre_tail"/>
</dbReference>
<reference evidence="4" key="1">
    <citation type="journal article" date="2019" name="Int. J. Syst. Evol. Microbiol.">
        <title>The Global Catalogue of Microorganisms (GCM) 10K type strain sequencing project: providing services to taxonomists for standard genome sequencing and annotation.</title>
        <authorList>
            <consortium name="The Broad Institute Genomics Platform"/>
            <consortium name="The Broad Institute Genome Sequencing Center for Infectious Disease"/>
            <person name="Wu L."/>
            <person name="Ma J."/>
        </authorList>
    </citation>
    <scope>NUCLEOTIDE SEQUENCE [LARGE SCALE GENOMIC DNA]</scope>
    <source>
        <strain evidence="4">CCUG 55608</strain>
    </source>
</reference>
<dbReference type="InterPro" id="IPR003961">
    <property type="entry name" value="FN3_dom"/>
</dbReference>
<dbReference type="InterPro" id="IPR015919">
    <property type="entry name" value="Cadherin-like_sf"/>
</dbReference>
<dbReference type="PANTHER" id="PTHR19328">
    <property type="entry name" value="HEDGEHOG-INTERACTING PROTEIN"/>
    <property type="match status" value="1"/>
</dbReference>
<dbReference type="SMART" id="SM00736">
    <property type="entry name" value="CADG"/>
    <property type="match status" value="6"/>
</dbReference>
<dbReference type="PROSITE" id="PS50093">
    <property type="entry name" value="PKD"/>
    <property type="match status" value="1"/>
</dbReference>
<dbReference type="InterPro" id="IPR012938">
    <property type="entry name" value="Glc/Sorbosone_DH"/>
</dbReference>
<sequence>MLAMFLSLLGFGQVGINMEDKDYINAVDPKPNPAVTFKAATSIIFDNAGNLYIAGRYGLVHRIKRGETKATMILDIQDEVAGYGDHGLLGLTLDKDFLANNRLYVYYVVDMYYYENFGKPGYDKNRSTDDVATIGRLTRYTLNPANDYKADPASRKILIGETLSTGIPIVTPSHAGGGLATGADGSILLGTGDASSFIEVDVGCNGTMTWTRQAIDKGILKSIPGESFNNCGTYSPSRITENIGAYKAQALFSLCGKVLRINPENGDGYPSNPFYIGSGSDLREAQNRIYALGFRQAFRLSVRPNTGDANPANGNPGVLYVGDVGFSYWEEVDVVSAPGQNFGWPYYEGQEKGREGYWKTRVFEPANPIKPRIQYRENRNTQIIQGNAVVSSDKRPLEGNCIIGGAWHGGGGNYPKEFQDTYYFADYGSGWIAGAKFGHDENPESNSLFKMASKMTVTEGSDRIVGMAFNPYDRNMYYVTLGEKSLVRQLAFTTNQPPTAVISKDKEFGNSPVTVNFSAKDSYDPEGSALSYEWTFGDGSSVARTQTPPAKTFTANGPRTFMVTLKVTDAQGKSNTVQTPISINNTPPTIQSTSVDGYNQISLPQTINLDASATDAQTPADQLKYQWTVYLYHNDHRHAISIINGRTGTVNLTEGTCDGEASYWYGMVLDVTDGNGLTTSYTKFIYLSCGGQQQTISFEPIPDKAPTAPAFRPAVSASSGLPVTLFSVDGPATIENGQVKLTGGIGRVTIRATQHGNGQFKYAQPVERSFMVTNNVPSTPDTQAPTAPTGLTASNVMQTSLQLNWKAATDNVGVAGYDVYQGGTKINPNLISGTTFAVAGLTPNTTYSFIVVARDAALNTSANSNTVLAKTLEAPAGNQPPVAPTVSALSATVNTAYTSPQLPAFTDSDPLTYTITGLPTGLSFNASTRVISGTPTQQGSFPLIYSASDGQLKTDLSVTLTIATGGGPVVTGNFEGYLDVVNCGIISGWVWDRNKPNAPVTVEFLAATGPNSTLASATVFGTVSADVFRQDLQSAGKGNGAHGYSFIVPESIKTNQEQTIWGRVAGSTYILSWSPKKLTCEGTGTPPVNQPPVPPSVFSLSASVNASFTSAPLAAFTDPENTALTYALTGLPAGLSFNASNRIISGTPTVTGTFSLTYAATDQPGARSTVVFPLVVNPATTPVNQPPVAPGSMAPLSATVNVGFTASALPVFTDAENDVLTYTLTGLPAGLSFNASTRVISGTPTSSGTFTLTYAAKDASHAPVSTSFNLMVATGGGNPVVTGNFDGYLDGVNCSTLSGWIWDRDKPNTPIAIEFLDGATIETAVSIGSVVADVFRQDLKNAGKGNGAHGYSYFTPESIKNNQEHTIWARVQGSTYILKWSPKKLTCEGAGNPPVNAAPVAPGSMAPLSATVNVGFTATALPVFTDAENDALTYTLTGLPAGLSFNASTRVIAGTPTASGTFTLTYAAKDASHAPVSTFLTLTVSNGTTTPPANQPPVAPTVSALAATVNVAYTSAALPVFTDANSDALTYTLTGLPTGLSFNASTRVISGTPAASGSFNLTYSASDGQAKTDLTVTLNVATGGLAPAANFDGYLTQEANCNSLSGWAFDRTSVNRAVTIEFFDGPSINAGTPLGSMVANGFRQHLKDAGKGNGEHWFDFPIPESIKNGQNHTIWARVQGSEFVLKWAPKIINCAGTGTPPPGGNAVPIAPASIAPLSATVNVGFTATALPVFTDAENDALTYTLTGLPAGLSFNASTRVIAGTPTNSGTFTLTYAAKDASHAPVSTFLTLTVSNGTTTPPPTSGGNGPGNYEGYLDVVECGSIQGWIWDRDRPNTPITVEFVDGNTVIGRIDATIFRQDLQSAGKGNGIHGYAFEVPTSLRDGQAHSISGRVPGSNYILQWSPKTLTCPSGSRQGLSESAEVSMELSVSPNPSRGRVEIKYRVRAGQRADLQVIDLNGRSIWQKAATGTGRVESETVDLNTGSATVYLIQLQTAQQIVTRRLLLNR</sequence>
<dbReference type="PANTHER" id="PTHR19328:SF13">
    <property type="entry name" value="HIPL1 PROTEIN"/>
    <property type="match status" value="1"/>
</dbReference>
<comment type="caution">
    <text evidence="3">The sequence shown here is derived from an EMBL/GenBank/DDBJ whole genome shotgun (WGS) entry which is preliminary data.</text>
</comment>
<dbReference type="Pfam" id="PF05345">
    <property type="entry name" value="He_PIG"/>
    <property type="match status" value="6"/>
</dbReference>
<dbReference type="Pfam" id="PF07995">
    <property type="entry name" value="GSDH"/>
    <property type="match status" value="1"/>
</dbReference>
<dbReference type="Gene3D" id="2.120.10.30">
    <property type="entry name" value="TolB, C-terminal domain"/>
    <property type="match status" value="1"/>
</dbReference>
<gene>
    <name evidence="3" type="ORF">ACFQ4C_22825</name>
</gene>
<dbReference type="SMART" id="SM00089">
    <property type="entry name" value="PKD"/>
    <property type="match status" value="1"/>
</dbReference>
<dbReference type="InterPro" id="IPR022409">
    <property type="entry name" value="PKD/Chitinase_dom"/>
</dbReference>
<evidence type="ECO:0000259" key="1">
    <source>
        <dbReference type="PROSITE" id="PS50093"/>
    </source>
</evidence>
<protein>
    <submittedName>
        <fullName evidence="3">Ig domain-containing protein</fullName>
    </submittedName>
</protein>
<dbReference type="InterPro" id="IPR035986">
    <property type="entry name" value="PKD_dom_sf"/>
</dbReference>
<name>A0ABW3QDX3_9BACT</name>
<dbReference type="SUPFAM" id="SSF49265">
    <property type="entry name" value="Fibronectin type III"/>
    <property type="match status" value="1"/>
</dbReference>
<dbReference type="InterPro" id="IPR000601">
    <property type="entry name" value="PKD_dom"/>
</dbReference>
<dbReference type="Gene3D" id="2.60.40.10">
    <property type="entry name" value="Immunoglobulins"/>
    <property type="match status" value="9"/>
</dbReference>
<dbReference type="SUPFAM" id="SSF50952">
    <property type="entry name" value="Soluble quinoprotein glucose dehydrogenase"/>
    <property type="match status" value="1"/>
</dbReference>
<dbReference type="InterPro" id="IPR011041">
    <property type="entry name" value="Quinoprot_gluc/sorb_DH_b-prop"/>
</dbReference>
<evidence type="ECO:0000313" key="4">
    <source>
        <dbReference type="Proteomes" id="UP001597116"/>
    </source>
</evidence>
<dbReference type="Pfam" id="PF18911">
    <property type="entry name" value="PKD_4"/>
    <property type="match status" value="1"/>
</dbReference>
<dbReference type="InterPro" id="IPR013783">
    <property type="entry name" value="Ig-like_fold"/>
</dbReference>
<dbReference type="Pfam" id="PF18962">
    <property type="entry name" value="Por_Secre_tail"/>
    <property type="match status" value="1"/>
</dbReference>
<dbReference type="Proteomes" id="UP001597116">
    <property type="component" value="Unassembled WGS sequence"/>
</dbReference>
<dbReference type="SMART" id="SM00060">
    <property type="entry name" value="FN3"/>
    <property type="match status" value="1"/>
</dbReference>
<dbReference type="Pfam" id="PF00041">
    <property type="entry name" value="fn3"/>
    <property type="match status" value="1"/>
</dbReference>
<evidence type="ECO:0000259" key="2">
    <source>
        <dbReference type="PROSITE" id="PS50853"/>
    </source>
</evidence>
<dbReference type="SUPFAM" id="SSF49299">
    <property type="entry name" value="PKD domain"/>
    <property type="match status" value="1"/>
</dbReference>
<proteinExistence type="predicted"/>
<evidence type="ECO:0000313" key="3">
    <source>
        <dbReference type="EMBL" id="MFD1143977.1"/>
    </source>
</evidence>
<organism evidence="3 4">
    <name type="scientific">Larkinella insperata</name>
    <dbReference type="NCBI Taxonomy" id="332158"/>
    <lineage>
        <taxon>Bacteria</taxon>
        <taxon>Pseudomonadati</taxon>
        <taxon>Bacteroidota</taxon>
        <taxon>Cytophagia</taxon>
        <taxon>Cytophagales</taxon>
        <taxon>Spirosomataceae</taxon>
        <taxon>Larkinella</taxon>
    </lineage>
</organism>
<dbReference type="NCBIfam" id="TIGR04183">
    <property type="entry name" value="Por_Secre_tail"/>
    <property type="match status" value="1"/>
</dbReference>
<dbReference type="SUPFAM" id="SSF49313">
    <property type="entry name" value="Cadherin-like"/>
    <property type="match status" value="6"/>
</dbReference>
<dbReference type="CDD" id="cd00146">
    <property type="entry name" value="PKD"/>
    <property type="match status" value="1"/>
</dbReference>